<evidence type="ECO:0000313" key="3">
    <source>
        <dbReference type="Proteomes" id="UP000319130"/>
    </source>
</evidence>
<gene>
    <name evidence="2" type="ORF">E3J48_04385</name>
</gene>
<reference evidence="2 3" key="1">
    <citation type="submission" date="2019-03" db="EMBL/GenBank/DDBJ databases">
        <title>Metabolic potential of uncultured bacteria and archaea associated with petroleum seepage in deep-sea sediments.</title>
        <authorList>
            <person name="Dong X."/>
            <person name="Hubert C."/>
        </authorList>
    </citation>
    <scope>NUCLEOTIDE SEQUENCE [LARGE SCALE GENOMIC DNA]</scope>
    <source>
        <strain evidence="2">E29_bin52</strain>
    </source>
</reference>
<dbReference type="Gene3D" id="3.30.360.10">
    <property type="entry name" value="Dihydrodipicolinate Reductase, domain 2"/>
    <property type="match status" value="2"/>
</dbReference>
<proteinExistence type="predicted"/>
<accession>A0A523W5J8</accession>
<protein>
    <recommendedName>
        <fullName evidence="1">Glycosyl hydrolase 109 C-terminal domain-containing protein</fullName>
    </recommendedName>
</protein>
<sequence length="178" mass="20336">MNLYAAKKFGKNDPQAKQKYTLGDVNTSLIRTVKGRTLTLIHDTNSPRPYSRIDRVQGTKGLIEGYPDRIHIEGRSPAHRWETFESYMDEYQHPLWKNIGHLAKGAGHGGMDFLEDYRLIEALLKGRYPDMDVYDAAAWSAVSELSERSVAGRSKPMDFPDFTRGNWKTNPQIFIADM</sequence>
<dbReference type="AlphaFoldDB" id="A0A523W5J8"/>
<dbReference type="Proteomes" id="UP000319130">
    <property type="component" value="Unassembled WGS sequence"/>
</dbReference>
<feature type="domain" description="Glycosyl hydrolase 109 C-terminal" evidence="1">
    <location>
        <begin position="2"/>
        <end position="83"/>
    </location>
</feature>
<evidence type="ECO:0000259" key="1">
    <source>
        <dbReference type="Pfam" id="PF21252"/>
    </source>
</evidence>
<evidence type="ECO:0000313" key="2">
    <source>
        <dbReference type="EMBL" id="TET62306.1"/>
    </source>
</evidence>
<name>A0A523W5J8_UNCAE</name>
<dbReference type="EMBL" id="SOIZ01000192">
    <property type="protein sequence ID" value="TET62306.1"/>
    <property type="molecule type" value="Genomic_DNA"/>
</dbReference>
<dbReference type="InterPro" id="IPR049303">
    <property type="entry name" value="Glyco_hydro_109_C"/>
</dbReference>
<organism evidence="2 3">
    <name type="scientific">Aerophobetes bacterium</name>
    <dbReference type="NCBI Taxonomy" id="2030807"/>
    <lineage>
        <taxon>Bacteria</taxon>
        <taxon>Candidatus Aerophobota</taxon>
    </lineage>
</organism>
<dbReference type="Pfam" id="PF21252">
    <property type="entry name" value="Glyco_hydro_109_C"/>
    <property type="match status" value="1"/>
</dbReference>
<comment type="caution">
    <text evidence="2">The sequence shown here is derived from an EMBL/GenBank/DDBJ whole genome shotgun (WGS) entry which is preliminary data.</text>
</comment>